<keyword evidence="5 6" id="KW-0472">Membrane</keyword>
<dbReference type="PANTHER" id="PTHR30086:SF20">
    <property type="entry name" value="ARGININE EXPORTER PROTEIN ARGO-RELATED"/>
    <property type="match status" value="1"/>
</dbReference>
<gene>
    <name evidence="7" type="ORF">EV680_101105</name>
    <name evidence="8" type="ORF">LVJ78_06865</name>
</gene>
<reference evidence="8" key="3">
    <citation type="journal article" date="2022" name="Res Sq">
        <title>Evolution of multicellular longitudinally dividing oral cavity symbionts (Neisseriaceae).</title>
        <authorList>
            <person name="Nyongesa S."/>
            <person name="Weber P."/>
            <person name="Bernet E."/>
            <person name="Pullido F."/>
            <person name="Nieckarz M."/>
            <person name="Delaby M."/>
            <person name="Nieves C."/>
            <person name="Viehboeck T."/>
            <person name="Krause N."/>
            <person name="Rivera-Millot A."/>
            <person name="Nakamura A."/>
            <person name="Vischer N."/>
            <person name="VanNieuwenhze M."/>
            <person name="Brun Y."/>
            <person name="Cava F."/>
            <person name="Bulgheresi S."/>
            <person name="Veyrier F."/>
        </authorList>
    </citation>
    <scope>NUCLEOTIDE SEQUENCE</scope>
    <source>
        <strain evidence="8">1258/02</strain>
    </source>
</reference>
<keyword evidence="9" id="KW-1185">Reference proteome</keyword>
<dbReference type="Proteomes" id="UP000294721">
    <property type="component" value="Unassembled WGS sequence"/>
</dbReference>
<feature type="transmembrane region" description="Helical" evidence="6">
    <location>
        <begin position="67"/>
        <end position="87"/>
    </location>
</feature>
<evidence type="ECO:0000313" key="10">
    <source>
        <dbReference type="Proteomes" id="UP000829756"/>
    </source>
</evidence>
<dbReference type="Proteomes" id="UP000829756">
    <property type="component" value="Chromosome"/>
</dbReference>
<dbReference type="AlphaFoldDB" id="A0AAE9GSN4"/>
<dbReference type="RefSeq" id="WP_132952092.1">
    <property type="nucleotide sequence ID" value="NZ_CALJUB010000048.1"/>
</dbReference>
<feature type="transmembrane region" description="Helical" evidence="6">
    <location>
        <begin position="38"/>
        <end position="61"/>
    </location>
</feature>
<evidence type="ECO:0000256" key="6">
    <source>
        <dbReference type="SAM" id="Phobius"/>
    </source>
</evidence>
<dbReference type="GO" id="GO:0005886">
    <property type="term" value="C:plasma membrane"/>
    <property type="evidence" value="ECO:0007669"/>
    <property type="project" value="UniProtKB-SubCell"/>
</dbReference>
<comment type="subcellular location">
    <subcellularLocation>
        <location evidence="1">Cell membrane</location>
        <topology evidence="1">Multi-pass membrane protein</topology>
    </subcellularLocation>
</comment>
<dbReference type="PANTHER" id="PTHR30086">
    <property type="entry name" value="ARGININE EXPORTER PROTEIN ARGO"/>
    <property type="match status" value="1"/>
</dbReference>
<evidence type="ECO:0000256" key="5">
    <source>
        <dbReference type="ARBA" id="ARBA00023136"/>
    </source>
</evidence>
<protein>
    <submittedName>
        <fullName evidence="7">L-lysine exporter family protein LysE/ArgO</fullName>
    </submittedName>
    <submittedName>
        <fullName evidence="8">LysE family transporter</fullName>
    </submittedName>
</protein>
<reference evidence="7 9" key="1">
    <citation type="submission" date="2019-03" db="EMBL/GenBank/DDBJ databases">
        <title>Genomic Encyclopedia of Type Strains, Phase IV (KMG-IV): sequencing the most valuable type-strain genomes for metagenomic binning, comparative biology and taxonomic classification.</title>
        <authorList>
            <person name="Goeker M."/>
        </authorList>
    </citation>
    <scope>NUCLEOTIDE SEQUENCE [LARGE SCALE GENOMIC DNA]</scope>
    <source>
        <strain evidence="7 9">DSM 17474</strain>
    </source>
</reference>
<evidence type="ECO:0000256" key="1">
    <source>
        <dbReference type="ARBA" id="ARBA00004651"/>
    </source>
</evidence>
<proteinExistence type="predicted"/>
<evidence type="ECO:0000256" key="2">
    <source>
        <dbReference type="ARBA" id="ARBA00022475"/>
    </source>
</evidence>
<organism evidence="8 10">
    <name type="scientific">Uruburuella suis</name>
    <dbReference type="NCBI Taxonomy" id="252130"/>
    <lineage>
        <taxon>Bacteria</taxon>
        <taxon>Pseudomonadati</taxon>
        <taxon>Pseudomonadota</taxon>
        <taxon>Betaproteobacteria</taxon>
        <taxon>Neisseriales</taxon>
        <taxon>Neisseriaceae</taxon>
        <taxon>Uruburuella</taxon>
    </lineage>
</organism>
<evidence type="ECO:0000256" key="4">
    <source>
        <dbReference type="ARBA" id="ARBA00022989"/>
    </source>
</evidence>
<dbReference type="EMBL" id="SLXE01000001">
    <property type="protein sequence ID" value="TCP10440.1"/>
    <property type="molecule type" value="Genomic_DNA"/>
</dbReference>
<reference evidence="8" key="2">
    <citation type="submission" date="2021-12" db="EMBL/GenBank/DDBJ databases">
        <authorList>
            <person name="Veyrier F.J."/>
        </authorList>
    </citation>
    <scope>NUCLEOTIDE SEQUENCE</scope>
    <source>
        <strain evidence="8">1258/02</strain>
    </source>
</reference>
<evidence type="ECO:0000313" key="7">
    <source>
        <dbReference type="EMBL" id="TCP10440.1"/>
    </source>
</evidence>
<evidence type="ECO:0000313" key="9">
    <source>
        <dbReference type="Proteomes" id="UP000294721"/>
    </source>
</evidence>
<feature type="transmembrane region" description="Helical" evidence="6">
    <location>
        <begin position="6"/>
        <end position="26"/>
    </location>
</feature>
<feature type="transmembrane region" description="Helical" evidence="6">
    <location>
        <begin position="108"/>
        <end position="127"/>
    </location>
</feature>
<dbReference type="InterPro" id="IPR001123">
    <property type="entry name" value="LeuE-type"/>
</dbReference>
<feature type="transmembrane region" description="Helical" evidence="6">
    <location>
        <begin position="180"/>
        <end position="200"/>
    </location>
</feature>
<evidence type="ECO:0000256" key="3">
    <source>
        <dbReference type="ARBA" id="ARBA00022692"/>
    </source>
</evidence>
<feature type="transmembrane region" description="Helical" evidence="6">
    <location>
        <begin position="147"/>
        <end position="168"/>
    </location>
</feature>
<accession>A0AAE9GSN4</accession>
<dbReference type="KEGG" id="usu:LVJ78_06865"/>
<keyword evidence="2" id="KW-1003">Cell membrane</keyword>
<dbReference type="EMBL" id="CP091507">
    <property type="protein sequence ID" value="UOO78441.1"/>
    <property type="molecule type" value="Genomic_DNA"/>
</dbReference>
<dbReference type="Pfam" id="PF01810">
    <property type="entry name" value="LysE"/>
    <property type="match status" value="1"/>
</dbReference>
<sequence length="209" mass="21774">MTAFFSGLMITAGLIVAIGAQNAFVLKQGLIKHNITAIVLTCWLCDVLLISAGVFGIGALLSGRPVAAALLSLAGGLFLLAYAALSARRAWKGGGQMQAAGGNEAGMGTLKAIGITLALTLLNPHVYVDAVMLIGGSAASLPVPQKMWFTAGAVLASALWFALIGFGTRLLLPLFRRERVWQLLDGGIALMMLYLAAGLLRQAQQVLLV</sequence>
<keyword evidence="3 6" id="KW-0812">Transmembrane</keyword>
<evidence type="ECO:0000313" key="8">
    <source>
        <dbReference type="EMBL" id="UOO78441.1"/>
    </source>
</evidence>
<name>A0AAE9GSN4_9NEIS</name>
<keyword evidence="4 6" id="KW-1133">Transmembrane helix</keyword>
<dbReference type="GO" id="GO:0015171">
    <property type="term" value="F:amino acid transmembrane transporter activity"/>
    <property type="evidence" value="ECO:0007669"/>
    <property type="project" value="TreeGrafter"/>
</dbReference>